<evidence type="ECO:0000256" key="1">
    <source>
        <dbReference type="SAM" id="MobiDB-lite"/>
    </source>
</evidence>
<feature type="region of interest" description="Disordered" evidence="1">
    <location>
        <begin position="30"/>
        <end position="71"/>
    </location>
</feature>
<dbReference type="Proteomes" id="UP001054837">
    <property type="component" value="Unassembled WGS sequence"/>
</dbReference>
<dbReference type="AlphaFoldDB" id="A0AAV4V4Q8"/>
<name>A0AAV4V4Q8_9ARAC</name>
<feature type="compositionally biased region" description="Acidic residues" evidence="1">
    <location>
        <begin position="33"/>
        <end position="50"/>
    </location>
</feature>
<protein>
    <submittedName>
        <fullName evidence="2">Uncharacterized protein</fullName>
    </submittedName>
</protein>
<evidence type="ECO:0000313" key="2">
    <source>
        <dbReference type="EMBL" id="GIY64728.1"/>
    </source>
</evidence>
<gene>
    <name evidence="2" type="ORF">CDAR_302721</name>
</gene>
<accession>A0AAV4V4Q8</accession>
<organism evidence="2 3">
    <name type="scientific">Caerostris darwini</name>
    <dbReference type="NCBI Taxonomy" id="1538125"/>
    <lineage>
        <taxon>Eukaryota</taxon>
        <taxon>Metazoa</taxon>
        <taxon>Ecdysozoa</taxon>
        <taxon>Arthropoda</taxon>
        <taxon>Chelicerata</taxon>
        <taxon>Arachnida</taxon>
        <taxon>Araneae</taxon>
        <taxon>Araneomorphae</taxon>
        <taxon>Entelegynae</taxon>
        <taxon>Araneoidea</taxon>
        <taxon>Araneidae</taxon>
        <taxon>Caerostris</taxon>
    </lineage>
</organism>
<proteinExistence type="predicted"/>
<sequence>MITREAFSTCWRRTFLVGCLRRFPFSVFLSGEDKDECDGDDGEEEEDVVPSEELQMSPEEQGHQEENPPVHRHPCSISPLVLWTTTSPVGTHFGYRSAGPISADCHRKAAAAARKTKLNK</sequence>
<evidence type="ECO:0000313" key="3">
    <source>
        <dbReference type="Proteomes" id="UP001054837"/>
    </source>
</evidence>
<reference evidence="2 3" key="1">
    <citation type="submission" date="2021-06" db="EMBL/GenBank/DDBJ databases">
        <title>Caerostris darwini draft genome.</title>
        <authorList>
            <person name="Kono N."/>
            <person name="Arakawa K."/>
        </authorList>
    </citation>
    <scope>NUCLEOTIDE SEQUENCE [LARGE SCALE GENOMIC DNA]</scope>
</reference>
<feature type="compositionally biased region" description="Basic and acidic residues" evidence="1">
    <location>
        <begin position="60"/>
        <end position="69"/>
    </location>
</feature>
<comment type="caution">
    <text evidence="2">The sequence shown here is derived from an EMBL/GenBank/DDBJ whole genome shotgun (WGS) entry which is preliminary data.</text>
</comment>
<dbReference type="EMBL" id="BPLQ01012350">
    <property type="protein sequence ID" value="GIY64728.1"/>
    <property type="molecule type" value="Genomic_DNA"/>
</dbReference>
<keyword evidence="3" id="KW-1185">Reference proteome</keyword>